<feature type="region of interest" description="Disordered" evidence="1">
    <location>
        <begin position="30"/>
        <end position="114"/>
    </location>
</feature>
<dbReference type="OrthoDB" id="3784430at2"/>
<dbReference type="AlphaFoldDB" id="A0A370B078"/>
<evidence type="ECO:0000259" key="3">
    <source>
        <dbReference type="Pfam" id="PF14016"/>
    </source>
</evidence>
<dbReference type="InterPro" id="IPR025326">
    <property type="entry name" value="DUF4232"/>
</dbReference>
<dbReference type="EMBL" id="QQNA01000258">
    <property type="protein sequence ID" value="RDG34991.1"/>
    <property type="molecule type" value="Genomic_DNA"/>
</dbReference>
<dbReference type="PROSITE" id="PS51257">
    <property type="entry name" value="PROKAR_LIPOPROTEIN"/>
    <property type="match status" value="1"/>
</dbReference>
<feature type="compositionally biased region" description="Basic and acidic residues" evidence="1">
    <location>
        <begin position="66"/>
        <end position="75"/>
    </location>
</feature>
<comment type="caution">
    <text evidence="4">The sequence shown here is derived from an EMBL/GenBank/DDBJ whole genome shotgun (WGS) entry which is preliminary data.</text>
</comment>
<feature type="signal peptide" evidence="2">
    <location>
        <begin position="1"/>
        <end position="28"/>
    </location>
</feature>
<reference evidence="4 5" key="1">
    <citation type="submission" date="2018-07" db="EMBL/GenBank/DDBJ databases">
        <title>Streptomyces species from bats.</title>
        <authorList>
            <person name="Dunlap C."/>
        </authorList>
    </citation>
    <scope>NUCLEOTIDE SEQUENCE [LARGE SCALE GENOMIC DNA]</scope>
    <source>
        <strain evidence="4 5">AC230</strain>
    </source>
</reference>
<feature type="compositionally biased region" description="Low complexity" evidence="1">
    <location>
        <begin position="88"/>
        <end position="106"/>
    </location>
</feature>
<feature type="domain" description="DUF4232" evidence="3">
    <location>
        <begin position="126"/>
        <end position="242"/>
    </location>
</feature>
<name>A0A370B078_9ACTN</name>
<evidence type="ECO:0000313" key="5">
    <source>
        <dbReference type="Proteomes" id="UP000253741"/>
    </source>
</evidence>
<organism evidence="4 5">
    <name type="scientific">Streptomyces corynorhini</name>
    <dbReference type="NCBI Taxonomy" id="2282652"/>
    <lineage>
        <taxon>Bacteria</taxon>
        <taxon>Bacillati</taxon>
        <taxon>Actinomycetota</taxon>
        <taxon>Actinomycetes</taxon>
        <taxon>Kitasatosporales</taxon>
        <taxon>Streptomycetaceae</taxon>
        <taxon>Streptomyces</taxon>
    </lineage>
</organism>
<gene>
    <name evidence="4" type="ORF">DVH02_27740</name>
</gene>
<protein>
    <submittedName>
        <fullName evidence="4">DUF4232 domain-containing protein</fullName>
    </submittedName>
</protein>
<proteinExistence type="predicted"/>
<dbReference type="Proteomes" id="UP000253741">
    <property type="component" value="Unassembled WGS sequence"/>
</dbReference>
<keyword evidence="2" id="KW-0732">Signal</keyword>
<sequence>MHPRLATRSTRLALAITAAAALTATLTACDPDDTDAAASASSSSDASSDQAKNKDKDTDTDTDTDGTDKDKDATGKETGSSGSGGDRPGSSSDSTGSTGSTAGSGDTSEKEIDTDKAKQDYYGQSCGTNDLTFTVSKQSQQGGYLLVTAKARSGISCALEGIFPSVSFGSFADADSNEQAVGDTVKLSGSTVAYAGIRAKNTKDESGREFENLQLSISGDANYVTLKLPEDTLVDKPMVTNWYANSGDAIPASNMPHT</sequence>
<keyword evidence="5" id="KW-1185">Reference proteome</keyword>
<evidence type="ECO:0000256" key="2">
    <source>
        <dbReference type="SAM" id="SignalP"/>
    </source>
</evidence>
<evidence type="ECO:0000256" key="1">
    <source>
        <dbReference type="SAM" id="MobiDB-lite"/>
    </source>
</evidence>
<evidence type="ECO:0000313" key="4">
    <source>
        <dbReference type="EMBL" id="RDG34991.1"/>
    </source>
</evidence>
<accession>A0A370B078</accession>
<feature type="chain" id="PRO_5039639984" evidence="2">
    <location>
        <begin position="29"/>
        <end position="258"/>
    </location>
</feature>
<feature type="compositionally biased region" description="Low complexity" evidence="1">
    <location>
        <begin position="36"/>
        <end position="49"/>
    </location>
</feature>
<dbReference type="Pfam" id="PF14016">
    <property type="entry name" value="DUF4232"/>
    <property type="match status" value="1"/>
</dbReference>
<dbReference type="RefSeq" id="WP_114626600.1">
    <property type="nucleotide sequence ID" value="NZ_QQNA01000258.1"/>
</dbReference>